<dbReference type="EMBL" id="CP000473">
    <property type="protein sequence ID" value="ABJ81741.1"/>
    <property type="molecule type" value="Genomic_DNA"/>
</dbReference>
<accession>Q02B25</accession>
<evidence type="ECO:0000256" key="1">
    <source>
        <dbReference type="SAM" id="MobiDB-lite"/>
    </source>
</evidence>
<dbReference type="AlphaFoldDB" id="Q02B25"/>
<evidence type="ECO:0000313" key="2">
    <source>
        <dbReference type="EMBL" id="ABJ81741.1"/>
    </source>
</evidence>
<protein>
    <recommendedName>
        <fullName evidence="3">1,4-alpha-glucan branching enzyme</fullName>
    </recommendedName>
</protein>
<feature type="compositionally biased region" description="Basic and acidic residues" evidence="1">
    <location>
        <begin position="13"/>
        <end position="27"/>
    </location>
</feature>
<evidence type="ECO:0008006" key="3">
    <source>
        <dbReference type="Google" id="ProtNLM"/>
    </source>
</evidence>
<dbReference type="HOGENOM" id="CLU_151279_1_0_0"/>
<dbReference type="KEGG" id="sus:Acid_0742"/>
<name>Q02B25_SOLUE</name>
<sequence>MATKTKHTSQTTTDHEEIRKWAEERGAKPACVRGTGAKHDVGMLRLDFPGYTGEDKLEPISWEDWFEKFDERKLALVYQEQTADGEKSNFNKLISRED</sequence>
<feature type="region of interest" description="Disordered" evidence="1">
    <location>
        <begin position="1"/>
        <end position="27"/>
    </location>
</feature>
<proteinExistence type="predicted"/>
<dbReference type="eggNOG" id="ENOG5032Y6R">
    <property type="taxonomic scope" value="Bacteria"/>
</dbReference>
<dbReference type="InParanoid" id="Q02B25"/>
<dbReference type="OrthoDB" id="9808866at2"/>
<organism evidence="2">
    <name type="scientific">Solibacter usitatus (strain Ellin6076)</name>
    <dbReference type="NCBI Taxonomy" id="234267"/>
    <lineage>
        <taxon>Bacteria</taxon>
        <taxon>Pseudomonadati</taxon>
        <taxon>Acidobacteriota</taxon>
        <taxon>Terriglobia</taxon>
        <taxon>Bryobacterales</taxon>
        <taxon>Solibacteraceae</taxon>
        <taxon>Candidatus Solibacter</taxon>
    </lineage>
</organism>
<gene>
    <name evidence="2" type="ordered locus">Acid_0742</name>
</gene>
<dbReference type="STRING" id="234267.Acid_0742"/>
<reference evidence="2" key="1">
    <citation type="submission" date="2006-10" db="EMBL/GenBank/DDBJ databases">
        <title>Complete sequence of Solibacter usitatus Ellin6076.</title>
        <authorList>
            <consortium name="US DOE Joint Genome Institute"/>
            <person name="Copeland A."/>
            <person name="Lucas S."/>
            <person name="Lapidus A."/>
            <person name="Barry K."/>
            <person name="Detter J.C."/>
            <person name="Glavina del Rio T."/>
            <person name="Hammon N."/>
            <person name="Israni S."/>
            <person name="Dalin E."/>
            <person name="Tice H."/>
            <person name="Pitluck S."/>
            <person name="Thompson L.S."/>
            <person name="Brettin T."/>
            <person name="Bruce D."/>
            <person name="Han C."/>
            <person name="Tapia R."/>
            <person name="Gilna P."/>
            <person name="Schmutz J."/>
            <person name="Larimer F."/>
            <person name="Land M."/>
            <person name="Hauser L."/>
            <person name="Kyrpides N."/>
            <person name="Mikhailova N."/>
            <person name="Janssen P.H."/>
            <person name="Kuske C.R."/>
            <person name="Richardson P."/>
        </authorList>
    </citation>
    <scope>NUCLEOTIDE SEQUENCE</scope>
    <source>
        <strain evidence="2">Ellin6076</strain>
    </source>
</reference>